<dbReference type="AlphaFoldDB" id="A0A0C2Y7Z4"/>
<dbReference type="HOGENOM" id="CLU_2740309_0_0_1"/>
<proteinExistence type="predicted"/>
<dbReference type="EMBL" id="KN831771">
    <property type="protein sequence ID" value="KIM45983.1"/>
    <property type="molecule type" value="Genomic_DNA"/>
</dbReference>
<sequence length="71" mass="7928">MGYEGFECVPWASSLGNLLEVASDAIPRVVFTLPDATWLYKVSLVTALQRMLAHLSMGQPWAMRHGDHVKK</sequence>
<keyword evidence="2" id="KW-1185">Reference proteome</keyword>
<evidence type="ECO:0000313" key="1">
    <source>
        <dbReference type="EMBL" id="KIM45983.1"/>
    </source>
</evidence>
<gene>
    <name evidence="1" type="ORF">M413DRAFT_441040</name>
</gene>
<protein>
    <submittedName>
        <fullName evidence="1">Uncharacterized protein</fullName>
    </submittedName>
</protein>
<evidence type="ECO:0000313" key="2">
    <source>
        <dbReference type="Proteomes" id="UP000053424"/>
    </source>
</evidence>
<reference evidence="1 2" key="1">
    <citation type="submission" date="2014-04" db="EMBL/GenBank/DDBJ databases">
        <authorList>
            <consortium name="DOE Joint Genome Institute"/>
            <person name="Kuo A."/>
            <person name="Gay G."/>
            <person name="Dore J."/>
            <person name="Kohler A."/>
            <person name="Nagy L.G."/>
            <person name="Floudas D."/>
            <person name="Copeland A."/>
            <person name="Barry K.W."/>
            <person name="Cichocki N."/>
            <person name="Veneault-Fourrey C."/>
            <person name="LaButti K."/>
            <person name="Lindquist E.A."/>
            <person name="Lipzen A."/>
            <person name="Lundell T."/>
            <person name="Morin E."/>
            <person name="Murat C."/>
            <person name="Sun H."/>
            <person name="Tunlid A."/>
            <person name="Henrissat B."/>
            <person name="Grigoriev I.V."/>
            <person name="Hibbett D.S."/>
            <person name="Martin F."/>
            <person name="Nordberg H.P."/>
            <person name="Cantor M.N."/>
            <person name="Hua S.X."/>
        </authorList>
    </citation>
    <scope>NUCLEOTIDE SEQUENCE [LARGE SCALE GENOMIC DNA]</scope>
    <source>
        <strain evidence="2">h7</strain>
    </source>
</reference>
<accession>A0A0C2Y7Z4</accession>
<organism evidence="1 2">
    <name type="scientific">Hebeloma cylindrosporum</name>
    <dbReference type="NCBI Taxonomy" id="76867"/>
    <lineage>
        <taxon>Eukaryota</taxon>
        <taxon>Fungi</taxon>
        <taxon>Dikarya</taxon>
        <taxon>Basidiomycota</taxon>
        <taxon>Agaricomycotina</taxon>
        <taxon>Agaricomycetes</taxon>
        <taxon>Agaricomycetidae</taxon>
        <taxon>Agaricales</taxon>
        <taxon>Agaricineae</taxon>
        <taxon>Hymenogastraceae</taxon>
        <taxon>Hebeloma</taxon>
    </lineage>
</organism>
<dbReference type="Proteomes" id="UP000053424">
    <property type="component" value="Unassembled WGS sequence"/>
</dbReference>
<name>A0A0C2Y7Z4_HEBCY</name>
<reference evidence="2" key="2">
    <citation type="submission" date="2015-01" db="EMBL/GenBank/DDBJ databases">
        <title>Evolutionary Origins and Diversification of the Mycorrhizal Mutualists.</title>
        <authorList>
            <consortium name="DOE Joint Genome Institute"/>
            <consortium name="Mycorrhizal Genomics Consortium"/>
            <person name="Kohler A."/>
            <person name="Kuo A."/>
            <person name="Nagy L.G."/>
            <person name="Floudas D."/>
            <person name="Copeland A."/>
            <person name="Barry K.W."/>
            <person name="Cichocki N."/>
            <person name="Veneault-Fourrey C."/>
            <person name="LaButti K."/>
            <person name="Lindquist E.A."/>
            <person name="Lipzen A."/>
            <person name="Lundell T."/>
            <person name="Morin E."/>
            <person name="Murat C."/>
            <person name="Riley R."/>
            <person name="Ohm R."/>
            <person name="Sun H."/>
            <person name="Tunlid A."/>
            <person name="Henrissat B."/>
            <person name="Grigoriev I.V."/>
            <person name="Hibbett D.S."/>
            <person name="Martin F."/>
        </authorList>
    </citation>
    <scope>NUCLEOTIDE SEQUENCE [LARGE SCALE GENOMIC DNA]</scope>
    <source>
        <strain evidence="2">h7</strain>
    </source>
</reference>